<dbReference type="EMBL" id="SAYD01000018">
    <property type="protein sequence ID" value="TXJ39096.1"/>
    <property type="molecule type" value="Genomic_DNA"/>
</dbReference>
<dbReference type="Proteomes" id="UP000325002">
    <property type="component" value="Unassembled WGS sequence"/>
</dbReference>
<dbReference type="GO" id="GO:0032259">
    <property type="term" value="P:methylation"/>
    <property type="evidence" value="ECO:0007669"/>
    <property type="project" value="UniProtKB-KW"/>
</dbReference>
<evidence type="ECO:0000259" key="1">
    <source>
        <dbReference type="Pfam" id="PF10544"/>
    </source>
</evidence>
<sequence>MNKQYIYIVQARLEPSKCKIGKTNDLDRILKEYNNMTGKSKENIYNYLFCCEVKDMSALENEIKKKFSALIEEKSKEIYFYNSPLFEDYIKFIKSNKLFIKEIYLKTEDKTQKVKIVKKTTPSLKERGLSRKDILQKAQKVNNDEFYTRMEDIEKELSMYNKKIWRNKTVFCNCDDAVGDDERNTSAFALYFLRNFIELKLKKLICTHYDGPVDLFNQGSKAYVFTKDGFLEKKFYPKHYTGSFDDPLSLKILKEEADIVCTNPPFSRAIDYWKILIDSGKKFIIISNFTNVLTPAYIPYFQNNQVWAGFNRVDYFLTPKKELTMASGHWYTNFKIKNRPKHKNLKIMPLKEIPEKYKKYDDSKILLVNNNYIPSDYKKPFAVSAYPILSGILEKNYKIYSEKEYFPYINKKRCFGRILIKKY</sequence>
<dbReference type="Pfam" id="PF10544">
    <property type="entry name" value="T5orf172"/>
    <property type="match status" value="1"/>
</dbReference>
<evidence type="ECO:0000313" key="2">
    <source>
        <dbReference type="EMBL" id="TXJ39096.1"/>
    </source>
</evidence>
<comment type="caution">
    <text evidence="2">The sequence shown here is derived from an EMBL/GenBank/DDBJ whole genome shotgun (WGS) entry which is preliminary data.</text>
</comment>
<dbReference type="RefSeq" id="WP_147778554.1">
    <property type="nucleotide sequence ID" value="NZ_SAYD01000018.1"/>
</dbReference>
<keyword evidence="2" id="KW-0808">Transferase</keyword>
<dbReference type="InterPro" id="IPR025247">
    <property type="entry name" value="EcoRI-like_methylase"/>
</dbReference>
<dbReference type="Pfam" id="PF13651">
    <property type="entry name" value="EcoRI_methylase"/>
    <property type="match status" value="1"/>
</dbReference>
<protein>
    <submittedName>
        <fullName evidence="2">DNA methyltransferase</fullName>
    </submittedName>
</protein>
<name>A0A5C8EMW2_9SPIR</name>
<accession>A0A5C8EMW2</accession>
<reference evidence="2 3" key="1">
    <citation type="journal article" date="1992" name="Lakartidningen">
        <title>[Penicillin V and not amoxicillin is the first choice preparation in acute otitis].</title>
        <authorList>
            <person name="Kamme C."/>
            <person name="Lundgren K."/>
            <person name="Prellner K."/>
        </authorList>
    </citation>
    <scope>NUCLEOTIDE SEQUENCE [LARGE SCALE GENOMIC DNA]</scope>
    <source>
        <strain evidence="2 3">PC3997IV</strain>
    </source>
</reference>
<proteinExistence type="predicted"/>
<evidence type="ECO:0000313" key="3">
    <source>
        <dbReference type="Proteomes" id="UP000325002"/>
    </source>
</evidence>
<keyword evidence="2" id="KW-0489">Methyltransferase</keyword>
<organism evidence="2 3">
    <name type="scientific">Brachyspira aalborgi</name>
    <dbReference type="NCBI Taxonomy" id="29522"/>
    <lineage>
        <taxon>Bacteria</taxon>
        <taxon>Pseudomonadati</taxon>
        <taxon>Spirochaetota</taxon>
        <taxon>Spirochaetia</taxon>
        <taxon>Brachyspirales</taxon>
        <taxon>Brachyspiraceae</taxon>
        <taxon>Brachyspira</taxon>
    </lineage>
</organism>
<dbReference type="InterPro" id="IPR018306">
    <property type="entry name" value="Phage_T5_Orf172_DNA-bd"/>
</dbReference>
<gene>
    <name evidence="2" type="ORF">EPJ81_08270</name>
</gene>
<feature type="domain" description="Bacteriophage T5 Orf172 DNA-binding" evidence="1">
    <location>
        <begin position="4"/>
        <end position="75"/>
    </location>
</feature>
<dbReference type="AlphaFoldDB" id="A0A5C8EMW2"/>
<dbReference type="GO" id="GO:0008168">
    <property type="term" value="F:methyltransferase activity"/>
    <property type="evidence" value="ECO:0007669"/>
    <property type="project" value="UniProtKB-KW"/>
</dbReference>